<reference evidence="1" key="1">
    <citation type="journal article" date="2020" name="Stud. Mycol.">
        <title>101 Dothideomycetes genomes: a test case for predicting lifestyles and emergence of pathogens.</title>
        <authorList>
            <person name="Haridas S."/>
            <person name="Albert R."/>
            <person name="Binder M."/>
            <person name="Bloem J."/>
            <person name="Labutti K."/>
            <person name="Salamov A."/>
            <person name="Andreopoulos B."/>
            <person name="Baker S."/>
            <person name="Barry K."/>
            <person name="Bills G."/>
            <person name="Bluhm B."/>
            <person name="Cannon C."/>
            <person name="Castanera R."/>
            <person name="Culley D."/>
            <person name="Daum C."/>
            <person name="Ezra D."/>
            <person name="Gonzalez J."/>
            <person name="Henrissat B."/>
            <person name="Kuo A."/>
            <person name="Liang C."/>
            <person name="Lipzen A."/>
            <person name="Lutzoni F."/>
            <person name="Magnuson J."/>
            <person name="Mondo S."/>
            <person name="Nolan M."/>
            <person name="Ohm R."/>
            <person name="Pangilinan J."/>
            <person name="Park H.-J."/>
            <person name="Ramirez L."/>
            <person name="Alfaro M."/>
            <person name="Sun H."/>
            <person name="Tritt A."/>
            <person name="Yoshinaga Y."/>
            <person name="Zwiers L.-H."/>
            <person name="Turgeon B."/>
            <person name="Goodwin S."/>
            <person name="Spatafora J."/>
            <person name="Crous P."/>
            <person name="Grigoriev I."/>
        </authorList>
    </citation>
    <scope>NUCLEOTIDE SEQUENCE</scope>
    <source>
        <strain evidence="1">CBS 121739</strain>
    </source>
</reference>
<sequence>MHAEGRIRSFTTASSLAFLRITTTSQRTTSMRSFETSWVSDVFTYVRDLLRYRSTMVCSPRSIFWAILWMASMF</sequence>
<gene>
    <name evidence="1" type="ORF">EJ05DRAFT_99092</name>
</gene>
<accession>A0A6A6VXL4</accession>
<name>A0A6A6VXL4_9PEZI</name>
<evidence type="ECO:0000313" key="1">
    <source>
        <dbReference type="EMBL" id="KAF2755352.1"/>
    </source>
</evidence>
<evidence type="ECO:0000313" key="2">
    <source>
        <dbReference type="Proteomes" id="UP000799437"/>
    </source>
</evidence>
<dbReference type="EMBL" id="ML996577">
    <property type="protein sequence ID" value="KAF2755352.1"/>
    <property type="molecule type" value="Genomic_DNA"/>
</dbReference>
<dbReference type="RefSeq" id="XP_033597803.1">
    <property type="nucleotide sequence ID" value="XM_033750128.1"/>
</dbReference>
<proteinExistence type="predicted"/>
<keyword evidence="2" id="KW-1185">Reference proteome</keyword>
<organism evidence="1 2">
    <name type="scientific">Pseudovirgaria hyperparasitica</name>
    <dbReference type="NCBI Taxonomy" id="470096"/>
    <lineage>
        <taxon>Eukaryota</taxon>
        <taxon>Fungi</taxon>
        <taxon>Dikarya</taxon>
        <taxon>Ascomycota</taxon>
        <taxon>Pezizomycotina</taxon>
        <taxon>Dothideomycetes</taxon>
        <taxon>Dothideomycetes incertae sedis</taxon>
        <taxon>Acrospermales</taxon>
        <taxon>Acrospermaceae</taxon>
        <taxon>Pseudovirgaria</taxon>
    </lineage>
</organism>
<protein>
    <submittedName>
        <fullName evidence="1">Uncharacterized protein</fullName>
    </submittedName>
</protein>
<dbReference type="AlphaFoldDB" id="A0A6A6VXL4"/>
<dbReference type="Proteomes" id="UP000799437">
    <property type="component" value="Unassembled WGS sequence"/>
</dbReference>
<dbReference type="GeneID" id="54491182"/>